<keyword evidence="2" id="KW-1185">Reference proteome</keyword>
<proteinExistence type="predicted"/>
<sequence>MDVAILHDELVSDLGSRGYAAMSDEDVAAALNAREIVTYREVPLVAITREMIMMSDARGRFVWDNVRAAAADSGYVGHDLARRLCFLFEGGLPVNWGGAAAQQLLAQAVAVEFFTAEQADILKDTGKVMISRAEQLGLETVRVGEIMDARREDQDHD</sequence>
<dbReference type="AlphaFoldDB" id="A0A9X3Z8A3"/>
<accession>A0A9X3Z8A3</accession>
<protein>
    <submittedName>
        <fullName evidence="1">Uncharacterized protein</fullName>
    </submittedName>
</protein>
<dbReference type="Proteomes" id="UP001141619">
    <property type="component" value="Unassembled WGS sequence"/>
</dbReference>
<name>A0A9X3Z8A3_9PROT</name>
<evidence type="ECO:0000313" key="2">
    <source>
        <dbReference type="Proteomes" id="UP001141619"/>
    </source>
</evidence>
<gene>
    <name evidence="1" type="ORF">NYP16_13360</name>
</gene>
<dbReference type="EMBL" id="JANWOI010000004">
    <property type="protein sequence ID" value="MDA5194941.1"/>
    <property type="molecule type" value="Genomic_DNA"/>
</dbReference>
<comment type="caution">
    <text evidence="1">The sequence shown here is derived from an EMBL/GenBank/DDBJ whole genome shotgun (WGS) entry which is preliminary data.</text>
</comment>
<evidence type="ECO:0000313" key="1">
    <source>
        <dbReference type="EMBL" id="MDA5194941.1"/>
    </source>
</evidence>
<dbReference type="RefSeq" id="WP_274944647.1">
    <property type="nucleotide sequence ID" value="NZ_JANWOI010000004.1"/>
</dbReference>
<reference evidence="1" key="1">
    <citation type="submission" date="2022-08" db="EMBL/GenBank/DDBJ databases">
        <authorList>
            <person name="Vandamme P."/>
            <person name="Hettiarachchi A."/>
            <person name="Peeters C."/>
            <person name="Cnockaert M."/>
            <person name="Carlier A."/>
        </authorList>
    </citation>
    <scope>NUCLEOTIDE SEQUENCE</scope>
    <source>
        <strain evidence="1">LMG 31809</strain>
    </source>
</reference>
<reference evidence="1" key="2">
    <citation type="journal article" date="2023" name="Syst. Appl. Microbiol.">
        <title>Govania unica gen. nov., sp. nov., a rare biosphere bacterium that represents a novel family in the class Alphaproteobacteria.</title>
        <authorList>
            <person name="Vandamme P."/>
            <person name="Peeters C."/>
            <person name="Hettiarachchi A."/>
            <person name="Cnockaert M."/>
            <person name="Carlier A."/>
        </authorList>
    </citation>
    <scope>NUCLEOTIDE SEQUENCE</scope>
    <source>
        <strain evidence="1">LMG 31809</strain>
    </source>
</reference>
<organism evidence="1 2">
    <name type="scientific">Govanella unica</name>
    <dbReference type="NCBI Taxonomy" id="2975056"/>
    <lineage>
        <taxon>Bacteria</taxon>
        <taxon>Pseudomonadati</taxon>
        <taxon>Pseudomonadota</taxon>
        <taxon>Alphaproteobacteria</taxon>
        <taxon>Emcibacterales</taxon>
        <taxon>Govanellaceae</taxon>
        <taxon>Govanella</taxon>
    </lineage>
</organism>